<dbReference type="Pfam" id="PF18928">
    <property type="entry name" value="DUF5677"/>
    <property type="match status" value="1"/>
</dbReference>
<dbReference type="RefSeq" id="WP_149029653.1">
    <property type="nucleotide sequence ID" value="NZ_CP010026.1"/>
</dbReference>
<dbReference type="AlphaFoldDB" id="A0AAU8T0V1"/>
<proteinExistence type="predicted"/>
<gene>
    <name evidence="1" type="ORF">OI25_593</name>
</gene>
<sequence length="266" mass="30093">MADKNSELLSIVEQLLSELYASTDMLRFSFDSEQGLQATNLYLRVLDLARSCVVLARAGHLAALRIVLRPLLSASADLVNVSKDPSYPASMFCTCRAQSVHLFKRAIDEAPPDSYLKQMVEKYDLVQKKREHESEIAKYKAEGGKNLTDRSRFEQAGMLDAYFTDYWFLSLETHNDPHVLQAHHVDQRTEPPRLVYDKPAVPEEMENCVWSIATTLKRAHAAVSQALSSVPSESIERTFSLLDRWENDTSIETWNDGHDSSIVNAD</sequence>
<dbReference type="GeneID" id="66514611"/>
<dbReference type="InterPro" id="IPR043733">
    <property type="entry name" value="DUF5677"/>
</dbReference>
<evidence type="ECO:0000313" key="2">
    <source>
        <dbReference type="Proteomes" id="UP000032614"/>
    </source>
</evidence>
<protein>
    <submittedName>
        <fullName evidence="1">Uncharacterized protein</fullName>
    </submittedName>
</protein>
<name>A0AAU8T0V1_9BURK</name>
<organism evidence="1 2">
    <name type="scientific">Paraburkholderia fungorum</name>
    <dbReference type="NCBI Taxonomy" id="134537"/>
    <lineage>
        <taxon>Bacteria</taxon>
        <taxon>Pseudomonadati</taxon>
        <taxon>Pseudomonadota</taxon>
        <taxon>Betaproteobacteria</taxon>
        <taxon>Burkholderiales</taxon>
        <taxon>Burkholderiaceae</taxon>
        <taxon>Paraburkholderia</taxon>
    </lineage>
</organism>
<accession>A0AAU8T0V1</accession>
<dbReference type="Proteomes" id="UP000032614">
    <property type="component" value="Chromosome 1"/>
</dbReference>
<reference evidence="1 2" key="1">
    <citation type="journal article" date="2015" name="Genome Announc.">
        <title>Complete genome sequences for 59 burkholderia isolates, both pathogenic and near neighbor.</title>
        <authorList>
            <person name="Johnson S.L."/>
            <person name="Bishop-Lilly K.A."/>
            <person name="Ladner J.T."/>
            <person name="Daligault H.E."/>
            <person name="Davenport K.W."/>
            <person name="Jaissle J."/>
            <person name="Frey K.G."/>
            <person name="Koroleva G.I."/>
            <person name="Bruce D.C."/>
            <person name="Coyne S.R."/>
            <person name="Broomall S.M."/>
            <person name="Li P.E."/>
            <person name="Teshima H."/>
            <person name="Gibbons H.S."/>
            <person name="Palacios G.F."/>
            <person name="Rosenzweig C.N."/>
            <person name="Redden C.L."/>
            <person name="Xu Y."/>
            <person name="Minogue T.D."/>
            <person name="Chain P.S."/>
        </authorList>
    </citation>
    <scope>NUCLEOTIDE SEQUENCE [LARGE SCALE GENOMIC DNA]</scope>
    <source>
        <strain evidence="1 2">ATCC BAA-463</strain>
    </source>
</reference>
<evidence type="ECO:0000313" key="1">
    <source>
        <dbReference type="EMBL" id="AJZ60018.1"/>
    </source>
</evidence>
<dbReference type="KEGG" id="bfn:OI25_593"/>
<dbReference type="EMBL" id="CP010026">
    <property type="protein sequence ID" value="AJZ60018.1"/>
    <property type="molecule type" value="Genomic_DNA"/>
</dbReference>